<dbReference type="RefSeq" id="WP_010515321.1">
    <property type="nucleotide sequence ID" value="NZ_BANJ01000042.1"/>
</dbReference>
<keyword evidence="2" id="KW-0378">Hydrolase</keyword>
<organism evidence="2 3">
    <name type="scientific">Komagataeibacter xylinus NBRC 13693</name>
    <dbReference type="NCBI Taxonomy" id="1234668"/>
    <lineage>
        <taxon>Bacteria</taxon>
        <taxon>Pseudomonadati</taxon>
        <taxon>Pseudomonadota</taxon>
        <taxon>Alphaproteobacteria</taxon>
        <taxon>Acetobacterales</taxon>
        <taxon>Acetobacteraceae</taxon>
        <taxon>Komagataeibacter</taxon>
    </lineage>
</organism>
<dbReference type="PANTHER" id="PTHR43798">
    <property type="entry name" value="MONOACYLGLYCEROL LIPASE"/>
    <property type="match status" value="1"/>
</dbReference>
<dbReference type="PRINTS" id="PR00111">
    <property type="entry name" value="ABHYDROLASE"/>
</dbReference>
<dbReference type="InterPro" id="IPR050266">
    <property type="entry name" value="AB_hydrolase_sf"/>
</dbReference>
<reference evidence="2 3" key="1">
    <citation type="submission" date="2012-11" db="EMBL/GenBank/DDBJ databases">
        <title>Whole genome sequence of Gluconacetobacter xylinus NBRC 13693.</title>
        <authorList>
            <person name="Azuma Y."/>
            <person name="Higashiura N."/>
            <person name="Hirakawa H."/>
            <person name="Matsushita K."/>
        </authorList>
    </citation>
    <scope>NUCLEOTIDE SEQUENCE [LARGE SCALE GENOMIC DNA]</scope>
    <source>
        <strain evidence="2 3">NBRC 13693</strain>
    </source>
</reference>
<dbReference type="PANTHER" id="PTHR43798:SF5">
    <property type="entry name" value="MONOACYLGLYCEROL LIPASE ABHD6"/>
    <property type="match status" value="1"/>
</dbReference>
<dbReference type="GO" id="GO:0046464">
    <property type="term" value="P:acylglycerol catabolic process"/>
    <property type="evidence" value="ECO:0007669"/>
    <property type="project" value="TreeGrafter"/>
</dbReference>
<name>A0A0D6QBM6_KOMXY</name>
<comment type="caution">
    <text evidence="2">The sequence shown here is derived from an EMBL/GenBank/DDBJ whole genome shotgun (WGS) entry which is preliminary data.</text>
</comment>
<dbReference type="InterPro" id="IPR000073">
    <property type="entry name" value="AB_hydrolase_1"/>
</dbReference>
<sequence length="278" mass="29538">MTTPSICYPLAVGNGFTRIIEAGTGPAVLFIHGLGARADRWRTTVERIGALGFRAIACDLPGHGFASKEETAPSTVPAIADFILQVMDTLDIQSAPLVGTSLGAHIAAYAACTAPGRVPGLVLVGALGVVPISQDVAETISRNVRVQDKNLFGNKLKFVLYDTSGITPAMIEEEWRINTFPGAGAAFGRLGDYLVNGISADYVAERLSALYPPEKMLLVWGRQDKAVPPEVGEACRTALGNPELVFIDKSNHVPYLEQPEAFDAVVVPLLQRLVVSAA</sequence>
<dbReference type="Proteomes" id="UP000032683">
    <property type="component" value="Unassembled WGS sequence"/>
</dbReference>
<dbReference type="GO" id="GO:0016020">
    <property type="term" value="C:membrane"/>
    <property type="evidence" value="ECO:0007669"/>
    <property type="project" value="TreeGrafter"/>
</dbReference>
<dbReference type="InterPro" id="IPR029058">
    <property type="entry name" value="AB_hydrolase_fold"/>
</dbReference>
<feature type="domain" description="AB hydrolase-1" evidence="1">
    <location>
        <begin position="26"/>
        <end position="259"/>
    </location>
</feature>
<dbReference type="SUPFAM" id="SSF53474">
    <property type="entry name" value="alpha/beta-Hydrolases"/>
    <property type="match status" value="1"/>
</dbReference>
<proteinExistence type="predicted"/>
<evidence type="ECO:0000259" key="1">
    <source>
        <dbReference type="Pfam" id="PF00561"/>
    </source>
</evidence>
<evidence type="ECO:0000313" key="2">
    <source>
        <dbReference type="EMBL" id="GAO00212.1"/>
    </source>
</evidence>
<dbReference type="Pfam" id="PF00561">
    <property type="entry name" value="Abhydrolase_1"/>
    <property type="match status" value="1"/>
</dbReference>
<dbReference type="EMBL" id="BANJ01000042">
    <property type="protein sequence ID" value="GAO00212.1"/>
    <property type="molecule type" value="Genomic_DNA"/>
</dbReference>
<evidence type="ECO:0000313" key="3">
    <source>
        <dbReference type="Proteomes" id="UP000032683"/>
    </source>
</evidence>
<dbReference type="GO" id="GO:0047372">
    <property type="term" value="F:monoacylglycerol lipase activity"/>
    <property type="evidence" value="ECO:0007669"/>
    <property type="project" value="TreeGrafter"/>
</dbReference>
<dbReference type="AlphaFoldDB" id="A0A0D6QBM6"/>
<gene>
    <name evidence="2" type="ORF">Gxy13693_042_046</name>
</gene>
<accession>A0A0D6QBM6</accession>
<protein>
    <submittedName>
        <fullName evidence="2">Hydrolase</fullName>
    </submittedName>
</protein>
<dbReference type="Gene3D" id="3.40.50.1820">
    <property type="entry name" value="alpha/beta hydrolase"/>
    <property type="match status" value="1"/>
</dbReference>